<accession>X0Y954</accession>
<keyword evidence="1" id="KW-0560">Oxidoreductase</keyword>
<dbReference type="GO" id="GO:0016491">
    <property type="term" value="F:oxidoreductase activity"/>
    <property type="evidence" value="ECO:0007669"/>
    <property type="project" value="UniProtKB-KW"/>
</dbReference>
<dbReference type="PANTHER" id="PTHR42949">
    <property type="entry name" value="ANAEROBIC GLYCEROL-3-PHOSPHATE DEHYDROGENASE SUBUNIT B"/>
    <property type="match status" value="1"/>
</dbReference>
<dbReference type="Gene3D" id="3.50.50.60">
    <property type="entry name" value="FAD/NAD(P)-binding domain"/>
    <property type="match status" value="1"/>
</dbReference>
<gene>
    <name evidence="3" type="ORF">S01H1_64971</name>
</gene>
<evidence type="ECO:0000259" key="2">
    <source>
        <dbReference type="Pfam" id="PF07992"/>
    </source>
</evidence>
<evidence type="ECO:0000313" key="3">
    <source>
        <dbReference type="EMBL" id="GAG33391.1"/>
    </source>
</evidence>
<feature type="domain" description="FAD/NAD(P)-binding" evidence="2">
    <location>
        <begin position="30"/>
        <end position="85"/>
    </location>
</feature>
<dbReference type="InterPro" id="IPR036188">
    <property type="entry name" value="FAD/NAD-bd_sf"/>
</dbReference>
<name>X0Y954_9ZZZZ</name>
<evidence type="ECO:0000256" key="1">
    <source>
        <dbReference type="ARBA" id="ARBA00023002"/>
    </source>
</evidence>
<dbReference type="InterPro" id="IPR023753">
    <property type="entry name" value="FAD/NAD-binding_dom"/>
</dbReference>
<proteinExistence type="predicted"/>
<reference evidence="3" key="1">
    <citation type="journal article" date="2014" name="Front. Microbiol.">
        <title>High frequency of phylogenetically diverse reductive dehalogenase-homologous genes in deep subseafloor sedimentary metagenomes.</title>
        <authorList>
            <person name="Kawai M."/>
            <person name="Futagami T."/>
            <person name="Toyoda A."/>
            <person name="Takaki Y."/>
            <person name="Nishi S."/>
            <person name="Hori S."/>
            <person name="Arai W."/>
            <person name="Tsubouchi T."/>
            <person name="Morono Y."/>
            <person name="Uchiyama I."/>
            <person name="Ito T."/>
            <person name="Fujiyama A."/>
            <person name="Inagaki F."/>
            <person name="Takami H."/>
        </authorList>
    </citation>
    <scope>NUCLEOTIDE SEQUENCE</scope>
    <source>
        <strain evidence="3">Expedition CK06-06</strain>
    </source>
</reference>
<sequence>TITNIFGNKRVEGVEVCPIDGQFLPQPEESFTLSCDTLLLSVGLIPENELSIKSGININPVTGGPVINSNLMTNLPGIFACGNVLHVHDLVDWVSKESEYCGEQAAKYIRNEMDTITVVDVEIGNLIRYVLPSQVKLGEKTMLSLRPIAPAEEIYLYIDANEKVLYRRKFHRILPSEMIRVPVRIMDKEVKSIKIYFGYEMK</sequence>
<organism evidence="3">
    <name type="scientific">marine sediment metagenome</name>
    <dbReference type="NCBI Taxonomy" id="412755"/>
    <lineage>
        <taxon>unclassified sequences</taxon>
        <taxon>metagenomes</taxon>
        <taxon>ecological metagenomes</taxon>
    </lineage>
</organism>
<dbReference type="SUPFAM" id="SSF51905">
    <property type="entry name" value="FAD/NAD(P)-binding domain"/>
    <property type="match status" value="1"/>
</dbReference>
<dbReference type="PANTHER" id="PTHR42949:SF3">
    <property type="entry name" value="ANAEROBIC GLYCEROL-3-PHOSPHATE DEHYDROGENASE SUBUNIT B"/>
    <property type="match status" value="1"/>
</dbReference>
<feature type="non-terminal residue" evidence="3">
    <location>
        <position position="1"/>
    </location>
</feature>
<dbReference type="AlphaFoldDB" id="X0Y954"/>
<dbReference type="EMBL" id="BARS01042860">
    <property type="protein sequence ID" value="GAG33391.1"/>
    <property type="molecule type" value="Genomic_DNA"/>
</dbReference>
<comment type="caution">
    <text evidence="3">The sequence shown here is derived from an EMBL/GenBank/DDBJ whole genome shotgun (WGS) entry which is preliminary data.</text>
</comment>
<dbReference type="Pfam" id="PF07992">
    <property type="entry name" value="Pyr_redox_2"/>
    <property type="match status" value="1"/>
</dbReference>
<dbReference type="InterPro" id="IPR051691">
    <property type="entry name" value="Metab_Enz_Cyan_OpOx_G3PDH"/>
</dbReference>
<protein>
    <recommendedName>
        <fullName evidence="2">FAD/NAD(P)-binding domain-containing protein</fullName>
    </recommendedName>
</protein>
<dbReference type="PRINTS" id="PR00368">
    <property type="entry name" value="FADPNR"/>
</dbReference>